<keyword evidence="5" id="KW-1185">Reference proteome</keyword>
<dbReference type="InterPro" id="IPR003593">
    <property type="entry name" value="AAA+_ATPase"/>
</dbReference>
<dbReference type="GO" id="GO:0005524">
    <property type="term" value="F:ATP binding"/>
    <property type="evidence" value="ECO:0007669"/>
    <property type="project" value="UniProtKB-KW"/>
</dbReference>
<dbReference type="InterPro" id="IPR027417">
    <property type="entry name" value="P-loop_NTPase"/>
</dbReference>
<dbReference type="SMART" id="SM00382">
    <property type="entry name" value="AAA"/>
    <property type="match status" value="1"/>
</dbReference>
<evidence type="ECO:0000313" key="4">
    <source>
        <dbReference type="EMBL" id="SNV73822.1"/>
    </source>
</evidence>
<protein>
    <submittedName>
        <fullName evidence="4">ABC transporter, ATP-binding protein</fullName>
    </submittedName>
</protein>
<organism evidence="4 5">
    <name type="scientific">Mammaliicoccus stepanovicii</name>
    <dbReference type="NCBI Taxonomy" id="643214"/>
    <lineage>
        <taxon>Bacteria</taxon>
        <taxon>Bacillati</taxon>
        <taxon>Bacillota</taxon>
        <taxon>Bacilli</taxon>
        <taxon>Bacillales</taxon>
        <taxon>Staphylococcaceae</taxon>
        <taxon>Mammaliicoccus</taxon>
    </lineage>
</organism>
<evidence type="ECO:0000256" key="1">
    <source>
        <dbReference type="ARBA" id="ARBA00022741"/>
    </source>
</evidence>
<name>A0A239ZRD8_9STAP</name>
<dbReference type="OrthoDB" id="9804819at2"/>
<dbReference type="Gene3D" id="3.40.50.300">
    <property type="entry name" value="P-loop containing nucleotide triphosphate hydrolases"/>
    <property type="match status" value="1"/>
</dbReference>
<sequence length="238" mass="26563">MINIQSMSKSYGHTQILDNVTTEFEPGCITGLIGPSGAGKTTLIKCILGMESIDNGTITIKDISIPNREILRSIGYMAQSDALFEDLTTYENMKFFGKLYIGKDLNLNHQIDKALNMVNLSDEANKKVKDFSGGMKRRLSLAISFIQDPEILILDEPTVGIDPKLRKSIWNDLFDVRDKGKTILVTTHVLDEADKCDKLLLMRDGKIISYGSPNEIKHKFNADTIEDVFLKLGDDDDA</sequence>
<keyword evidence="2 4" id="KW-0067">ATP-binding</keyword>
<dbReference type="PROSITE" id="PS50893">
    <property type="entry name" value="ABC_TRANSPORTER_2"/>
    <property type="match status" value="1"/>
</dbReference>
<dbReference type="GO" id="GO:0016887">
    <property type="term" value="F:ATP hydrolysis activity"/>
    <property type="evidence" value="ECO:0007669"/>
    <property type="project" value="InterPro"/>
</dbReference>
<dbReference type="InterPro" id="IPR017871">
    <property type="entry name" value="ABC_transporter-like_CS"/>
</dbReference>
<evidence type="ECO:0000256" key="2">
    <source>
        <dbReference type="ARBA" id="ARBA00022840"/>
    </source>
</evidence>
<dbReference type="EMBL" id="LT906462">
    <property type="protein sequence ID" value="SNV73822.1"/>
    <property type="molecule type" value="Genomic_DNA"/>
</dbReference>
<keyword evidence="1" id="KW-0547">Nucleotide-binding</keyword>
<dbReference type="PROSITE" id="PS00211">
    <property type="entry name" value="ABC_TRANSPORTER_1"/>
    <property type="match status" value="1"/>
</dbReference>
<dbReference type="InterPro" id="IPR003439">
    <property type="entry name" value="ABC_transporter-like_ATP-bd"/>
</dbReference>
<proteinExistence type="predicted"/>
<dbReference type="AlphaFoldDB" id="A0A239ZRD8"/>
<evidence type="ECO:0000313" key="5">
    <source>
        <dbReference type="Proteomes" id="UP000242084"/>
    </source>
</evidence>
<dbReference type="RefSeq" id="WP_095088826.1">
    <property type="nucleotide sequence ID" value="NZ_BMDM01000001.1"/>
</dbReference>
<feature type="domain" description="ABC transporter" evidence="3">
    <location>
        <begin position="2"/>
        <end position="229"/>
    </location>
</feature>
<reference evidence="4 5" key="1">
    <citation type="submission" date="2017-06" db="EMBL/GenBank/DDBJ databases">
        <authorList>
            <consortium name="Pathogen Informatics"/>
        </authorList>
    </citation>
    <scope>NUCLEOTIDE SEQUENCE [LARGE SCALE GENOMIC DNA]</scope>
    <source>
        <strain evidence="4 5">NCTC13839</strain>
    </source>
</reference>
<accession>A0A239ZRD8</accession>
<dbReference type="Pfam" id="PF00005">
    <property type="entry name" value="ABC_tran"/>
    <property type="match status" value="1"/>
</dbReference>
<evidence type="ECO:0000259" key="3">
    <source>
        <dbReference type="PROSITE" id="PS50893"/>
    </source>
</evidence>
<dbReference type="PANTHER" id="PTHR43038">
    <property type="entry name" value="ATP-BINDING CASSETTE, SUB-FAMILY H, MEMBER 1"/>
    <property type="match status" value="1"/>
</dbReference>
<dbReference type="PANTHER" id="PTHR43038:SF3">
    <property type="entry name" value="ABC TRANSPORTER G FAMILY MEMBER 20 ISOFORM X1"/>
    <property type="match status" value="1"/>
</dbReference>
<gene>
    <name evidence="4" type="primary">ybhF_2</name>
    <name evidence="4" type="ORF">SAMEA4384403_01839</name>
</gene>
<dbReference type="SUPFAM" id="SSF52540">
    <property type="entry name" value="P-loop containing nucleoside triphosphate hydrolases"/>
    <property type="match status" value="1"/>
</dbReference>
<dbReference type="KEGG" id="sste:SAMEA4384403_1839"/>
<dbReference type="Proteomes" id="UP000242084">
    <property type="component" value="Chromosome 1"/>
</dbReference>